<feature type="transmembrane region" description="Helical" evidence="1">
    <location>
        <begin position="163"/>
        <end position="184"/>
    </location>
</feature>
<evidence type="ECO:0000313" key="2">
    <source>
        <dbReference type="EMBL" id="REJ42040.1"/>
    </source>
</evidence>
<feature type="transmembrane region" description="Helical" evidence="1">
    <location>
        <begin position="14"/>
        <end position="35"/>
    </location>
</feature>
<keyword evidence="1" id="KW-0812">Transmembrane</keyword>
<reference evidence="2 3" key="1">
    <citation type="submission" date="2017-10" db="EMBL/GenBank/DDBJ databases">
        <title>A large-scale comparative metagenomic study reveals the eutrophication-driven functional interactions in six Microcystis-epibionts communities.</title>
        <authorList>
            <person name="Li Q."/>
            <person name="Lin F."/>
        </authorList>
    </citation>
    <scope>NUCLEOTIDE SEQUENCE [LARGE SCALE GENOMIC DNA]</scope>
    <source>
        <strain evidence="2">TF09</strain>
    </source>
</reference>
<name>A0A3E0L3G2_9CHRO</name>
<keyword evidence="1" id="KW-0472">Membrane</keyword>
<accession>A0A3E0L3G2</accession>
<evidence type="ECO:0000313" key="3">
    <source>
        <dbReference type="Proteomes" id="UP000256873"/>
    </source>
</evidence>
<feature type="transmembrane region" description="Helical" evidence="1">
    <location>
        <begin position="224"/>
        <end position="243"/>
    </location>
</feature>
<proteinExistence type="predicted"/>
<dbReference type="Proteomes" id="UP000256873">
    <property type="component" value="Unassembled WGS sequence"/>
</dbReference>
<dbReference type="EMBL" id="QQWC01000003">
    <property type="protein sequence ID" value="REJ42040.1"/>
    <property type="molecule type" value="Genomic_DNA"/>
</dbReference>
<keyword evidence="1" id="KW-1133">Transmembrane helix</keyword>
<protein>
    <submittedName>
        <fullName evidence="2">Uncharacterized protein</fullName>
    </submittedName>
</protein>
<gene>
    <name evidence="2" type="ORF">DWQ54_14135</name>
</gene>
<comment type="caution">
    <text evidence="2">The sequence shown here is derived from an EMBL/GenBank/DDBJ whole genome shotgun (WGS) entry which is preliminary data.</text>
</comment>
<feature type="transmembrane region" description="Helical" evidence="1">
    <location>
        <begin position="196"/>
        <end position="218"/>
    </location>
</feature>
<organism evidence="2 3">
    <name type="scientific">Microcystis flos-aquae TF09</name>
    <dbReference type="NCBI Taxonomy" id="2060473"/>
    <lineage>
        <taxon>Bacteria</taxon>
        <taxon>Bacillati</taxon>
        <taxon>Cyanobacteriota</taxon>
        <taxon>Cyanophyceae</taxon>
        <taxon>Oscillatoriophycideae</taxon>
        <taxon>Chroococcales</taxon>
        <taxon>Microcystaceae</taxon>
        <taxon>Microcystis</taxon>
    </lineage>
</organism>
<sequence>MIFNISEEFMKKRWYIFIILVLSVFFIVLVQPLTYSLDNSCPDNLELVKLGDQPVFCVSDKGRAEIIGKRLEKIAENGSLRTDVFIFNSQNKTLGIPYILITLNERDKVAVVENNSVKWKDILPRFDTGGSNSKIQQNIELTNIIDLAIKNHAKKTQESNHNLNLGLILEALGLLFLLVLYFRWMNQQDWFIQHQIPSMIILLGLLCLASVGGVLIFFDNFFEYLGLILPVFLGIIGGFYASLKSVEATQESIKTAKIEKALEYINKWDSTELQTPRRETADFVHQINTTAHAISAIMAAIPDHPNPPTQDDIRNAVRNNAPGISAVMGRAIEEAIGEAFTRSGSTQVVDGVGRVVEYSILREMNTVIPAKTQIRFDLRIICNFWEKIYILLDNNLADKSILSEAFRDLYQQKYYQVCTKFLVYLSSREGEPNTAMSTHLNNLRNDETWQ</sequence>
<dbReference type="AlphaFoldDB" id="A0A3E0L3G2"/>
<evidence type="ECO:0000256" key="1">
    <source>
        <dbReference type="SAM" id="Phobius"/>
    </source>
</evidence>